<accession>A0A2N3PQQ7</accession>
<gene>
    <name evidence="2" type="ORF">CWS72_19885</name>
</gene>
<evidence type="ECO:0000313" key="3">
    <source>
        <dbReference type="Proteomes" id="UP000233293"/>
    </source>
</evidence>
<keyword evidence="1" id="KW-0732">Signal</keyword>
<feature type="chain" id="PRO_5014969305" evidence="1">
    <location>
        <begin position="21"/>
        <end position="75"/>
    </location>
</feature>
<comment type="caution">
    <text evidence="2">The sequence shown here is derived from an EMBL/GenBank/DDBJ whole genome shotgun (WGS) entry which is preliminary data.</text>
</comment>
<sequence length="75" mass="7682">MNRISLFLTAGVLLGVSACASSDVKVVRMSNVWSTTCGNGGQSVVISAPTLAQFHAAVEQAPECARGYTATPPAN</sequence>
<reference evidence="3" key="1">
    <citation type="submission" date="2017-12" db="EMBL/GenBank/DDBJ databases">
        <title>Draft genome sequence of Telmatospirillum siberiense 26-4b1T, an acidotolerant peatland alphaproteobacterium potentially involved in sulfur cycling.</title>
        <authorList>
            <person name="Hausmann B."/>
            <person name="Pjevac P."/>
            <person name="Schreck K."/>
            <person name="Herbold C.W."/>
            <person name="Daims H."/>
            <person name="Wagner M."/>
            <person name="Pester M."/>
            <person name="Loy A."/>
        </authorList>
    </citation>
    <scope>NUCLEOTIDE SEQUENCE [LARGE SCALE GENOMIC DNA]</scope>
    <source>
        <strain evidence="3">26-4b1</strain>
    </source>
</reference>
<proteinExistence type="predicted"/>
<dbReference type="RefSeq" id="WP_101252390.1">
    <property type="nucleotide sequence ID" value="NZ_PIUM01000027.1"/>
</dbReference>
<feature type="signal peptide" evidence="1">
    <location>
        <begin position="1"/>
        <end position="20"/>
    </location>
</feature>
<dbReference type="EMBL" id="PIUM01000027">
    <property type="protein sequence ID" value="PKU22740.1"/>
    <property type="molecule type" value="Genomic_DNA"/>
</dbReference>
<evidence type="ECO:0000313" key="2">
    <source>
        <dbReference type="EMBL" id="PKU22740.1"/>
    </source>
</evidence>
<evidence type="ECO:0000256" key="1">
    <source>
        <dbReference type="SAM" id="SignalP"/>
    </source>
</evidence>
<organism evidence="2 3">
    <name type="scientific">Telmatospirillum siberiense</name>
    <dbReference type="NCBI Taxonomy" id="382514"/>
    <lineage>
        <taxon>Bacteria</taxon>
        <taxon>Pseudomonadati</taxon>
        <taxon>Pseudomonadota</taxon>
        <taxon>Alphaproteobacteria</taxon>
        <taxon>Rhodospirillales</taxon>
        <taxon>Rhodospirillaceae</taxon>
        <taxon>Telmatospirillum</taxon>
    </lineage>
</organism>
<name>A0A2N3PQQ7_9PROT</name>
<dbReference type="AlphaFoldDB" id="A0A2N3PQQ7"/>
<dbReference type="Proteomes" id="UP000233293">
    <property type="component" value="Unassembled WGS sequence"/>
</dbReference>
<dbReference type="OrthoDB" id="7362929at2"/>
<dbReference type="PROSITE" id="PS51257">
    <property type="entry name" value="PROKAR_LIPOPROTEIN"/>
    <property type="match status" value="1"/>
</dbReference>
<keyword evidence="3" id="KW-1185">Reference proteome</keyword>
<protein>
    <submittedName>
        <fullName evidence="2">Uncharacterized protein</fullName>
    </submittedName>
</protein>